<accession>A0A2N4U267</accession>
<evidence type="ECO:0000313" key="1">
    <source>
        <dbReference type="EMBL" id="PLC49114.1"/>
    </source>
</evidence>
<dbReference type="OrthoDB" id="9816564at2"/>
<dbReference type="SUPFAM" id="SSF51445">
    <property type="entry name" value="(Trans)glycosidases"/>
    <property type="match status" value="1"/>
</dbReference>
<gene>
    <name evidence="1" type="ORF">CR159_15020</name>
</gene>
<evidence type="ECO:0000313" key="2">
    <source>
        <dbReference type="Proteomes" id="UP000234190"/>
    </source>
</evidence>
<keyword evidence="2" id="KW-1185">Reference proteome</keyword>
<dbReference type="EMBL" id="PDNW01000013">
    <property type="protein sequence ID" value="PLC49114.1"/>
    <property type="molecule type" value="Genomic_DNA"/>
</dbReference>
<name>A0A2N4U267_9BURK</name>
<dbReference type="InterPro" id="IPR017853">
    <property type="entry name" value="GH"/>
</dbReference>
<proteinExistence type="predicted"/>
<comment type="caution">
    <text evidence="1">The sequence shown here is derived from an EMBL/GenBank/DDBJ whole genome shotgun (WGS) entry which is preliminary data.</text>
</comment>
<organism evidence="1 2">
    <name type="scientific">Pollutimonas subterranea</name>
    <dbReference type="NCBI Taxonomy" id="2045210"/>
    <lineage>
        <taxon>Bacteria</taxon>
        <taxon>Pseudomonadati</taxon>
        <taxon>Pseudomonadota</taxon>
        <taxon>Betaproteobacteria</taxon>
        <taxon>Burkholderiales</taxon>
        <taxon>Alcaligenaceae</taxon>
        <taxon>Pollutimonas</taxon>
    </lineage>
</organism>
<dbReference type="AlphaFoldDB" id="A0A2N4U267"/>
<sequence length="383" mass="43406">MAQLFSSYFIGGFECSTHRRADGRRLDLLRGTRHDRFAENDYQSMARHKITTVRDGLRWHLVEQSAGLYDWSSFLPQLRAAKVAGVQPIWDVCHYGWPDDINIWSSAFVDRFARFAGALAAVVRDECREVPYYCPVNEISFWAWAGGDTGQIGPFARRRGMELKRQLVRATIAAIEAIRAVDSRARFVSVDPAIHILPKGPRQRVHAENARLAQYQAFDMVAGHLMPELGGKPDYLDILGINYYPHNQWFLNGAGIKRGEPLYRPLQDILGENWQRYGRPLFIAETGAEAEHRVPWLRYVCDEVNAARESGVPVGGICLYPVTDYPGWSNNRHCPTGLLGYADERGQRPIYEPLATELLIQTARFEESRAFAKIQTASQGLVP</sequence>
<reference evidence="1 2" key="1">
    <citation type="submission" date="2017-10" db="EMBL/GenBank/DDBJ databases">
        <title>Two draft genome sequences of Pusillimonas sp. strains isolated from a nitrate- and radionuclide-contaminated groundwater in Russia.</title>
        <authorList>
            <person name="Grouzdev D.S."/>
            <person name="Tourova T.P."/>
            <person name="Goeva M.A."/>
            <person name="Babich T.L."/>
            <person name="Sokolova D.S."/>
            <person name="Abdullin R."/>
            <person name="Poltaraus A.B."/>
            <person name="Toshchakov S.V."/>
            <person name="Nazina T.N."/>
        </authorList>
    </citation>
    <scope>NUCLEOTIDE SEQUENCE [LARGE SCALE GENOMIC DNA]</scope>
    <source>
        <strain evidence="1 2">JR1/69-3-13</strain>
    </source>
</reference>
<dbReference type="Proteomes" id="UP000234190">
    <property type="component" value="Unassembled WGS sequence"/>
</dbReference>
<dbReference type="Gene3D" id="3.20.20.80">
    <property type="entry name" value="Glycosidases"/>
    <property type="match status" value="1"/>
</dbReference>
<protein>
    <submittedName>
        <fullName evidence="1">Beta-glucosidase</fullName>
    </submittedName>
</protein>